<feature type="compositionally biased region" description="Basic and acidic residues" evidence="1">
    <location>
        <begin position="62"/>
        <end position="94"/>
    </location>
</feature>
<sequence length="103" mass="11922">MSLKLIEMQVALPRTFDAGKITDQLQQRGQAGFDQATNEMEKKLKQDRHSVIKMEQKEKIRLKDNTSSDVDPFTHDQLNERLNEETSIKEEHPYKGNSIDYSG</sequence>
<keyword evidence="3" id="KW-1185">Reference proteome</keyword>
<organism evidence="2 3">
    <name type="scientific">Lederbergia lenta</name>
    <name type="common">Bacillus lentus</name>
    <dbReference type="NCBI Taxonomy" id="1467"/>
    <lineage>
        <taxon>Bacteria</taxon>
        <taxon>Bacillati</taxon>
        <taxon>Bacillota</taxon>
        <taxon>Bacilli</taxon>
        <taxon>Bacillales</taxon>
        <taxon>Bacillaceae</taxon>
        <taxon>Lederbergia</taxon>
    </lineage>
</organism>
<dbReference type="STRING" id="1348624.GCA_001591545_01691"/>
<accession>A0A2X4WK17</accession>
<feature type="region of interest" description="Disordered" evidence="1">
    <location>
        <begin position="62"/>
        <end position="103"/>
    </location>
</feature>
<dbReference type="Proteomes" id="UP000249134">
    <property type="component" value="Chromosome 1"/>
</dbReference>
<evidence type="ECO:0000313" key="3">
    <source>
        <dbReference type="Proteomes" id="UP000249134"/>
    </source>
</evidence>
<dbReference type="EMBL" id="LS483476">
    <property type="protein sequence ID" value="SQI60208.1"/>
    <property type="molecule type" value="Genomic_DNA"/>
</dbReference>
<evidence type="ECO:0000256" key="1">
    <source>
        <dbReference type="SAM" id="MobiDB-lite"/>
    </source>
</evidence>
<dbReference type="AlphaFoldDB" id="A0A2X4WK17"/>
<protein>
    <submittedName>
        <fullName evidence="2">Uncharacterized protein</fullName>
    </submittedName>
</protein>
<gene>
    <name evidence="2" type="ORF">NCTC4824_02642</name>
</gene>
<proteinExistence type="predicted"/>
<reference evidence="2 3" key="1">
    <citation type="submission" date="2018-06" db="EMBL/GenBank/DDBJ databases">
        <authorList>
            <consortium name="Pathogen Informatics"/>
            <person name="Doyle S."/>
        </authorList>
    </citation>
    <scope>NUCLEOTIDE SEQUENCE [LARGE SCALE GENOMIC DNA]</scope>
    <source>
        <strain evidence="2 3">NCTC4824</strain>
    </source>
</reference>
<name>A0A2X4WK17_LEDLE</name>
<evidence type="ECO:0000313" key="2">
    <source>
        <dbReference type="EMBL" id="SQI60208.1"/>
    </source>
</evidence>
<dbReference type="KEGG" id="blen:NCTC4824_02642"/>
<dbReference type="RefSeq" id="WP_066139602.1">
    <property type="nucleotide sequence ID" value="NZ_CBCSGM010000001.1"/>
</dbReference>